<dbReference type="GO" id="GO:0003779">
    <property type="term" value="F:actin binding"/>
    <property type="evidence" value="ECO:0007669"/>
    <property type="project" value="TreeGrafter"/>
</dbReference>
<evidence type="ECO:0000259" key="13">
    <source>
        <dbReference type="PROSITE" id="PS50023"/>
    </source>
</evidence>
<evidence type="ECO:0000256" key="1">
    <source>
        <dbReference type="ARBA" id="ARBA00004245"/>
    </source>
</evidence>
<dbReference type="GO" id="GO:0007507">
    <property type="term" value="P:heart development"/>
    <property type="evidence" value="ECO:0007669"/>
    <property type="project" value="TreeGrafter"/>
</dbReference>
<keyword evidence="3" id="KW-0597">Phosphoprotein</keyword>
<comment type="function">
    <text evidence="8">Probable adapter protein located at the actin cytoskeleton that promotes cell attachment. Necessary for the migratory capacity of epithelial cells. Overexpression enhances cell adhesion to collagen and fibronectin and suppresses anchorage independent growth. May contribute to tumor cell migratory capacity.</text>
</comment>
<dbReference type="InterPro" id="IPR036034">
    <property type="entry name" value="PDZ_sf"/>
</dbReference>
<dbReference type="Gene3D" id="2.30.42.10">
    <property type="match status" value="1"/>
</dbReference>
<dbReference type="GO" id="GO:0051371">
    <property type="term" value="F:muscle alpha-actinin binding"/>
    <property type="evidence" value="ECO:0007669"/>
    <property type="project" value="TreeGrafter"/>
</dbReference>
<protein>
    <recommendedName>
        <fullName evidence="9">PDZ and LIM domain protein 2</fullName>
    </recommendedName>
</protein>
<keyword evidence="5 11" id="KW-0862">Zinc</keyword>
<dbReference type="AlphaFoldDB" id="A0A8T3E9I7"/>
<dbReference type="SMART" id="SM00228">
    <property type="entry name" value="PDZ"/>
    <property type="match status" value="1"/>
</dbReference>
<comment type="caution">
    <text evidence="15">The sequence shown here is derived from an EMBL/GenBank/DDBJ whole genome shotgun (WGS) entry which is preliminary data.</text>
</comment>
<evidence type="ECO:0000256" key="2">
    <source>
        <dbReference type="ARBA" id="ARBA00022490"/>
    </source>
</evidence>
<dbReference type="Gene3D" id="2.10.110.10">
    <property type="entry name" value="Cysteine Rich Protein"/>
    <property type="match status" value="1"/>
</dbReference>
<dbReference type="GO" id="GO:0030036">
    <property type="term" value="P:actin cytoskeleton organization"/>
    <property type="evidence" value="ECO:0007669"/>
    <property type="project" value="TreeGrafter"/>
</dbReference>
<dbReference type="SUPFAM" id="SSF57716">
    <property type="entry name" value="Glucocorticoid receptor-like (DNA-binding domain)"/>
    <property type="match status" value="1"/>
</dbReference>
<dbReference type="InterPro" id="IPR031847">
    <property type="entry name" value="PDLI1-4/Zasp-like_mid"/>
</dbReference>
<evidence type="ECO:0000256" key="8">
    <source>
        <dbReference type="ARBA" id="ARBA00037701"/>
    </source>
</evidence>
<dbReference type="InterPro" id="IPR050604">
    <property type="entry name" value="PDZ-LIM_domain"/>
</dbReference>
<evidence type="ECO:0000259" key="14">
    <source>
        <dbReference type="PROSITE" id="PS50106"/>
    </source>
</evidence>
<dbReference type="InterPro" id="IPR001781">
    <property type="entry name" value="Znf_LIM"/>
</dbReference>
<comment type="subunit">
    <text evidence="10">Interacts with alpha-actinins ACTN1 and ACTN4, FLNA and MYH9. Interacts (via LIM zinc-binding domain) with MKRN2.</text>
</comment>
<dbReference type="Pfam" id="PF00412">
    <property type="entry name" value="LIM"/>
    <property type="match status" value="1"/>
</dbReference>
<feature type="domain" description="LIM zinc-binding" evidence="13">
    <location>
        <begin position="288"/>
        <end position="348"/>
    </location>
</feature>
<evidence type="ECO:0000256" key="6">
    <source>
        <dbReference type="ARBA" id="ARBA00023038"/>
    </source>
</evidence>
<dbReference type="PROSITE" id="PS50023">
    <property type="entry name" value="LIM_DOMAIN_2"/>
    <property type="match status" value="1"/>
</dbReference>
<evidence type="ECO:0000256" key="9">
    <source>
        <dbReference type="ARBA" id="ARBA00039370"/>
    </source>
</evidence>
<dbReference type="PROSITE" id="PS00478">
    <property type="entry name" value="LIM_DOMAIN_1"/>
    <property type="match status" value="1"/>
</dbReference>
<keyword evidence="7" id="KW-0206">Cytoskeleton</keyword>
<evidence type="ECO:0000256" key="5">
    <source>
        <dbReference type="ARBA" id="ARBA00022833"/>
    </source>
</evidence>
<dbReference type="CDD" id="cd06753">
    <property type="entry name" value="PDZ_PDLIM-like"/>
    <property type="match status" value="1"/>
</dbReference>
<evidence type="ECO:0000256" key="12">
    <source>
        <dbReference type="SAM" id="MobiDB-lite"/>
    </source>
</evidence>
<sequence length="359" mass="40341">MALTLNLIGPPPWGFRLSGGKDFRRPIIVSKVLVGGKADLADLRVNDVILKINGESSAAMLNMEAQNKIRNSCMQLQLLVERKLEQTGRLKAPRRLTGHIQWSFHPDLEGKQNCSESPAHSPTSPWSAPSSPDPLVSPEQKSNTSTPSSNESAQLRPWSPTEMTPKTEDSSSSFPYQRSSSMSSLTPTSPGSCSPHSNMAKELVMPPNTCKPPLLEEAMHMFSQSSEVYKMIQGNSKFHTTPQQSNTFRLLQEAMEAQERENAVRSVGRRSFGSHRLHPSQARDQKFHTCERCGNRILTQALQITDTRFRHAECFVCADCDLNLRLRSRFWVGDDVFCQRHARERQQRRASLPHLYAST</sequence>
<evidence type="ECO:0000256" key="4">
    <source>
        <dbReference type="ARBA" id="ARBA00022723"/>
    </source>
</evidence>
<gene>
    <name evidence="15" type="ORF">AGOR_G00011410</name>
</gene>
<dbReference type="SMART" id="SM00132">
    <property type="entry name" value="LIM"/>
    <property type="match status" value="1"/>
</dbReference>
<feature type="compositionally biased region" description="Polar residues" evidence="12">
    <location>
        <begin position="139"/>
        <end position="153"/>
    </location>
</feature>
<dbReference type="FunFam" id="2.30.42.10:FF:000055">
    <property type="entry name" value="PDZ and LIM domain protein 3"/>
    <property type="match status" value="1"/>
</dbReference>
<name>A0A8T3E9I7_9TELE</name>
<keyword evidence="6 11" id="KW-0440">LIM domain</keyword>
<dbReference type="GO" id="GO:0046872">
    <property type="term" value="F:metal ion binding"/>
    <property type="evidence" value="ECO:0007669"/>
    <property type="project" value="UniProtKB-KW"/>
</dbReference>
<dbReference type="PANTHER" id="PTHR24214:SF1">
    <property type="entry name" value="PDZ AND LIM DOMAIN PROTEIN 2"/>
    <property type="match status" value="1"/>
</dbReference>
<accession>A0A8T3E9I7</accession>
<dbReference type="GO" id="GO:0005912">
    <property type="term" value="C:adherens junction"/>
    <property type="evidence" value="ECO:0007669"/>
    <property type="project" value="TreeGrafter"/>
</dbReference>
<dbReference type="GO" id="GO:0030018">
    <property type="term" value="C:Z disc"/>
    <property type="evidence" value="ECO:0007669"/>
    <property type="project" value="TreeGrafter"/>
</dbReference>
<dbReference type="GO" id="GO:0031941">
    <property type="term" value="C:filamentous actin"/>
    <property type="evidence" value="ECO:0007669"/>
    <property type="project" value="TreeGrafter"/>
</dbReference>
<organism evidence="15 16">
    <name type="scientific">Albula goreensis</name>
    <dbReference type="NCBI Taxonomy" id="1534307"/>
    <lineage>
        <taxon>Eukaryota</taxon>
        <taxon>Metazoa</taxon>
        <taxon>Chordata</taxon>
        <taxon>Craniata</taxon>
        <taxon>Vertebrata</taxon>
        <taxon>Euteleostomi</taxon>
        <taxon>Actinopterygii</taxon>
        <taxon>Neopterygii</taxon>
        <taxon>Teleostei</taxon>
        <taxon>Albuliformes</taxon>
        <taxon>Albulidae</taxon>
        <taxon>Albula</taxon>
    </lineage>
</organism>
<feature type="domain" description="PDZ" evidence="14">
    <location>
        <begin position="1"/>
        <end position="84"/>
    </location>
</feature>
<dbReference type="GO" id="GO:0001725">
    <property type="term" value="C:stress fiber"/>
    <property type="evidence" value="ECO:0007669"/>
    <property type="project" value="TreeGrafter"/>
</dbReference>
<evidence type="ECO:0000313" key="15">
    <source>
        <dbReference type="EMBL" id="KAI1904996.1"/>
    </source>
</evidence>
<feature type="compositionally biased region" description="Low complexity" evidence="12">
    <location>
        <begin position="117"/>
        <end position="134"/>
    </location>
</feature>
<dbReference type="InterPro" id="IPR001478">
    <property type="entry name" value="PDZ"/>
</dbReference>
<feature type="region of interest" description="Disordered" evidence="12">
    <location>
        <begin position="107"/>
        <end position="200"/>
    </location>
</feature>
<comment type="subcellular location">
    <subcellularLocation>
        <location evidence="1">Cytoplasm</location>
        <location evidence="1">Cytoskeleton</location>
    </subcellularLocation>
</comment>
<proteinExistence type="predicted"/>
<dbReference type="SUPFAM" id="SSF50156">
    <property type="entry name" value="PDZ domain-like"/>
    <property type="match status" value="1"/>
</dbReference>
<feature type="compositionally biased region" description="Low complexity" evidence="12">
    <location>
        <begin position="170"/>
        <end position="192"/>
    </location>
</feature>
<evidence type="ECO:0000256" key="10">
    <source>
        <dbReference type="ARBA" id="ARBA00046459"/>
    </source>
</evidence>
<evidence type="ECO:0000313" key="16">
    <source>
        <dbReference type="Proteomes" id="UP000829720"/>
    </source>
</evidence>
<dbReference type="Pfam" id="PF00595">
    <property type="entry name" value="PDZ"/>
    <property type="match status" value="1"/>
</dbReference>
<evidence type="ECO:0000256" key="11">
    <source>
        <dbReference type="PROSITE-ProRule" id="PRU00125"/>
    </source>
</evidence>
<reference evidence="15" key="1">
    <citation type="submission" date="2021-01" db="EMBL/GenBank/DDBJ databases">
        <authorList>
            <person name="Zahm M."/>
            <person name="Roques C."/>
            <person name="Cabau C."/>
            <person name="Klopp C."/>
            <person name="Donnadieu C."/>
            <person name="Jouanno E."/>
            <person name="Lampietro C."/>
            <person name="Louis A."/>
            <person name="Herpin A."/>
            <person name="Echchiki A."/>
            <person name="Berthelot C."/>
            <person name="Parey E."/>
            <person name="Roest-Crollius H."/>
            <person name="Braasch I."/>
            <person name="Postlethwait J."/>
            <person name="Bobe J."/>
            <person name="Montfort J."/>
            <person name="Bouchez O."/>
            <person name="Begum T."/>
            <person name="Mejri S."/>
            <person name="Adams A."/>
            <person name="Chen W.-J."/>
            <person name="Guiguen Y."/>
        </authorList>
    </citation>
    <scope>NUCLEOTIDE SEQUENCE</scope>
    <source>
        <tissue evidence="15">Blood</tissue>
    </source>
</reference>
<keyword evidence="16" id="KW-1185">Reference proteome</keyword>
<dbReference type="OrthoDB" id="445995at2759"/>
<evidence type="ECO:0000256" key="7">
    <source>
        <dbReference type="ARBA" id="ARBA00023212"/>
    </source>
</evidence>
<dbReference type="Proteomes" id="UP000829720">
    <property type="component" value="Unassembled WGS sequence"/>
</dbReference>
<dbReference type="PROSITE" id="PS50106">
    <property type="entry name" value="PDZ"/>
    <property type="match status" value="1"/>
</dbReference>
<dbReference type="Pfam" id="PF15936">
    <property type="entry name" value="DUF4749"/>
    <property type="match status" value="1"/>
</dbReference>
<keyword evidence="2" id="KW-0963">Cytoplasm</keyword>
<evidence type="ECO:0000256" key="3">
    <source>
        <dbReference type="ARBA" id="ARBA00022553"/>
    </source>
</evidence>
<dbReference type="PANTHER" id="PTHR24214">
    <property type="entry name" value="PDZ AND LIM DOMAIN PROTEIN ZASP"/>
    <property type="match status" value="1"/>
</dbReference>
<keyword evidence="4 11" id="KW-0479">Metal-binding</keyword>
<dbReference type="GO" id="GO:0061061">
    <property type="term" value="P:muscle structure development"/>
    <property type="evidence" value="ECO:0007669"/>
    <property type="project" value="TreeGrafter"/>
</dbReference>
<dbReference type="EMBL" id="JAERUA010000001">
    <property type="protein sequence ID" value="KAI1904996.1"/>
    <property type="molecule type" value="Genomic_DNA"/>
</dbReference>